<evidence type="ECO:0000256" key="2">
    <source>
        <dbReference type="SAM" id="MobiDB-lite"/>
    </source>
</evidence>
<evidence type="ECO:0000313" key="3">
    <source>
        <dbReference type="EMBL" id="CCX35410.1"/>
    </source>
</evidence>
<dbReference type="CDD" id="cd16653">
    <property type="entry name" value="RING-like_Rtf2"/>
    <property type="match status" value="1"/>
</dbReference>
<evidence type="ECO:0000256" key="1">
    <source>
        <dbReference type="ARBA" id="ARBA00009885"/>
    </source>
</evidence>
<dbReference type="EMBL" id="CAHR02000014">
    <property type="protein sequence ID" value="CCX35410.1"/>
    <property type="molecule type" value="Genomic_DNA"/>
</dbReference>
<dbReference type="Proteomes" id="UP000013776">
    <property type="component" value="Unassembled WGS sequence"/>
</dbReference>
<protein>
    <submittedName>
        <fullName evidence="3">Uncharacterized protein</fullName>
    </submittedName>
</protein>
<dbReference type="GO" id="GO:0005634">
    <property type="term" value="C:nucleus"/>
    <property type="evidence" value="ECO:0007669"/>
    <property type="project" value="TreeGrafter"/>
</dbReference>
<organism evidence="3 4">
    <name type="scientific">Taphrina deformans (strain PYCC 5710 / ATCC 11124 / CBS 356.35 / IMI 108563 / JCM 9778 / NBRC 8474)</name>
    <name type="common">Peach leaf curl fungus</name>
    <name type="synonym">Lalaria deformans</name>
    <dbReference type="NCBI Taxonomy" id="1097556"/>
    <lineage>
        <taxon>Eukaryota</taxon>
        <taxon>Fungi</taxon>
        <taxon>Dikarya</taxon>
        <taxon>Ascomycota</taxon>
        <taxon>Taphrinomycotina</taxon>
        <taxon>Taphrinomycetes</taxon>
        <taxon>Taphrinales</taxon>
        <taxon>Taphrinaceae</taxon>
        <taxon>Taphrina</taxon>
    </lineage>
</organism>
<sequence length="250" mass="27436">MGNDGGSIPLRSELVKLKGAPQKVAETATANNEHAWKYCALSRAALSEPLASDALGRLYNKESIIRYILDNDAFGDVSHEIPHIKKMKDVVELKTSKSQDKFICEVTRRDMNGSSKFVYLTTCGHVFAAEALHTIETHECLICSKPYASIDIITLNPNESDRELLQTRLEGLEAAGLTHSGAPAKKEKKRKAGAIEDSKDRKSQRKTIAMPSTTKEQGPRSAVLNSLLHKTDDRIAPDGFMTRGTSSRVG</sequence>
<name>R5A392_TAPDE</name>
<gene>
    <name evidence="3" type="ORF">TAPDE_000438</name>
</gene>
<dbReference type="Pfam" id="PF04641">
    <property type="entry name" value="Rtf2"/>
    <property type="match status" value="1"/>
</dbReference>
<proteinExistence type="inferred from homology"/>
<dbReference type="VEuPathDB" id="FungiDB:TAPDE_000438"/>
<dbReference type="InterPro" id="IPR006735">
    <property type="entry name" value="Rtf2"/>
</dbReference>
<dbReference type="GO" id="GO:0006274">
    <property type="term" value="P:DNA replication termination"/>
    <property type="evidence" value="ECO:0007669"/>
    <property type="project" value="TreeGrafter"/>
</dbReference>
<dbReference type="PANTHER" id="PTHR12775:SF0">
    <property type="entry name" value="REPLICATION TERMINATION FACTOR 2"/>
    <property type="match status" value="1"/>
</dbReference>
<feature type="region of interest" description="Disordered" evidence="2">
    <location>
        <begin position="175"/>
        <end position="250"/>
    </location>
</feature>
<dbReference type="PANTHER" id="PTHR12775">
    <property type="entry name" value="PROTEIN C20ORF43 HOMOLOG"/>
    <property type="match status" value="1"/>
</dbReference>
<keyword evidence="4" id="KW-1185">Reference proteome</keyword>
<comment type="similarity">
    <text evidence="1">Belongs to the rtf2 family.</text>
</comment>
<accession>R5A392</accession>
<dbReference type="InterPro" id="IPR027799">
    <property type="entry name" value="Rtf2_RING-finger"/>
</dbReference>
<evidence type="ECO:0000313" key="4">
    <source>
        <dbReference type="Proteomes" id="UP000013776"/>
    </source>
</evidence>
<dbReference type="eggNOG" id="KOG3113">
    <property type="taxonomic scope" value="Eukaryota"/>
</dbReference>
<dbReference type="AlphaFoldDB" id="R5A392"/>
<reference evidence="3 4" key="1">
    <citation type="journal article" date="2013" name="MBio">
        <title>Genome sequencing of the plant pathogen Taphrina deformans, the causal agent of peach leaf curl.</title>
        <authorList>
            <person name="Cisse O.H."/>
            <person name="Almeida J.M.G.C.F."/>
            <person name="Fonseca A."/>
            <person name="Kumar A.A."/>
            <person name="Salojaervi J."/>
            <person name="Overmyer K."/>
            <person name="Hauser P.M."/>
            <person name="Pagni M."/>
        </authorList>
    </citation>
    <scope>NUCLEOTIDE SEQUENCE [LARGE SCALE GENOMIC DNA]</scope>
    <source>
        <strain evidence="4">PYCC 5710 / ATCC 11124 / CBS 356.35 / IMI 108563 / JCM 9778 / NBRC 8474</strain>
    </source>
</reference>
<comment type="caution">
    <text evidence="3">The sequence shown here is derived from an EMBL/GenBank/DDBJ whole genome shotgun (WGS) entry which is preliminary data.</text>
</comment>
<dbReference type="OrthoDB" id="247013at2759"/>